<evidence type="ECO:0000313" key="1">
    <source>
        <dbReference type="EMBL" id="TNV84372.1"/>
    </source>
</evidence>
<keyword evidence="2" id="KW-1185">Reference proteome</keyword>
<protein>
    <submittedName>
        <fullName evidence="1">Uncharacterized protein</fullName>
    </submittedName>
</protein>
<dbReference type="AlphaFoldDB" id="A0A8J8NZP9"/>
<dbReference type="Proteomes" id="UP000785679">
    <property type="component" value="Unassembled WGS sequence"/>
</dbReference>
<accession>A0A8J8NZP9</accession>
<evidence type="ECO:0000313" key="2">
    <source>
        <dbReference type="Proteomes" id="UP000785679"/>
    </source>
</evidence>
<gene>
    <name evidence="1" type="ORF">FGO68_gene4540</name>
</gene>
<reference evidence="1" key="1">
    <citation type="submission" date="2019-06" db="EMBL/GenBank/DDBJ databases">
        <authorList>
            <person name="Zheng W."/>
        </authorList>
    </citation>
    <scope>NUCLEOTIDE SEQUENCE</scope>
    <source>
        <strain evidence="1">QDHG01</strain>
    </source>
</reference>
<comment type="caution">
    <text evidence="1">The sequence shown here is derived from an EMBL/GenBank/DDBJ whole genome shotgun (WGS) entry which is preliminary data.</text>
</comment>
<name>A0A8J8NZP9_HALGN</name>
<organism evidence="1 2">
    <name type="scientific">Halteria grandinella</name>
    <dbReference type="NCBI Taxonomy" id="5974"/>
    <lineage>
        <taxon>Eukaryota</taxon>
        <taxon>Sar</taxon>
        <taxon>Alveolata</taxon>
        <taxon>Ciliophora</taxon>
        <taxon>Intramacronucleata</taxon>
        <taxon>Spirotrichea</taxon>
        <taxon>Stichotrichia</taxon>
        <taxon>Sporadotrichida</taxon>
        <taxon>Halteriidae</taxon>
        <taxon>Halteria</taxon>
    </lineage>
</organism>
<dbReference type="EMBL" id="RRYP01002849">
    <property type="protein sequence ID" value="TNV84372.1"/>
    <property type="molecule type" value="Genomic_DNA"/>
</dbReference>
<sequence>MIMNVIYWMDSLALREKYQPQFTDTPLTQYHYCFASIHANLLPSHNFPSRTIRMSLVQASDNFLFKIRAK</sequence>
<proteinExistence type="predicted"/>